<name>A0A563E0Q3_9MICO</name>
<protein>
    <submittedName>
        <fullName evidence="1">HU family DNA-binding protein</fullName>
    </submittedName>
</protein>
<dbReference type="AlphaFoldDB" id="A0A563E0Q3"/>
<reference evidence="1 2" key="2">
    <citation type="submission" date="2019-08" db="EMBL/GenBank/DDBJ databases">
        <title>Jejuicoccus antrihumi gen. nov., sp. nov., a new member of the family Dermacoccaceae isolated from a cave.</title>
        <authorList>
            <person name="Schumann P."/>
            <person name="Kim I.S."/>
        </authorList>
    </citation>
    <scope>NUCLEOTIDE SEQUENCE [LARGE SCALE GENOMIC DNA]</scope>
    <source>
        <strain evidence="1 2">C5-26</strain>
    </source>
</reference>
<evidence type="ECO:0000313" key="2">
    <source>
        <dbReference type="Proteomes" id="UP000320244"/>
    </source>
</evidence>
<dbReference type="RefSeq" id="WP_146316939.1">
    <property type="nucleotide sequence ID" value="NZ_VCQV01000014.1"/>
</dbReference>
<proteinExistence type="predicted"/>
<gene>
    <name evidence="1" type="ORF">FGL98_11660</name>
</gene>
<keyword evidence="1" id="KW-0238">DNA-binding</keyword>
<keyword evidence="2" id="KW-1185">Reference proteome</keyword>
<dbReference type="GO" id="GO:0003677">
    <property type="term" value="F:DNA binding"/>
    <property type="evidence" value="ECO:0007669"/>
    <property type="project" value="UniProtKB-KW"/>
</dbReference>
<dbReference type="Proteomes" id="UP000320244">
    <property type="component" value="Unassembled WGS sequence"/>
</dbReference>
<evidence type="ECO:0000313" key="1">
    <source>
        <dbReference type="EMBL" id="TWP36097.1"/>
    </source>
</evidence>
<comment type="caution">
    <text evidence="1">The sequence shown here is derived from an EMBL/GenBank/DDBJ whole genome shotgun (WGS) entry which is preliminary data.</text>
</comment>
<sequence>MPDPDLVQRIADSTGLSLPEASRVVDDVLTWHREPVADYVRRRHLHLKTYGMRNAAIFEQIAAELAERTVAAPPLSARQLRRIVYG</sequence>
<organism evidence="1 2">
    <name type="scientific">Leekyejoonella antrihumi</name>
    <dbReference type="NCBI Taxonomy" id="1660198"/>
    <lineage>
        <taxon>Bacteria</taxon>
        <taxon>Bacillati</taxon>
        <taxon>Actinomycetota</taxon>
        <taxon>Actinomycetes</taxon>
        <taxon>Micrococcales</taxon>
        <taxon>Dermacoccaceae</taxon>
        <taxon>Leekyejoonella</taxon>
    </lineage>
</organism>
<accession>A0A563E0Q3</accession>
<dbReference type="OrthoDB" id="3214269at2"/>
<dbReference type="EMBL" id="VCQV01000014">
    <property type="protein sequence ID" value="TWP36097.1"/>
    <property type="molecule type" value="Genomic_DNA"/>
</dbReference>
<reference evidence="1 2" key="1">
    <citation type="submission" date="2019-05" db="EMBL/GenBank/DDBJ databases">
        <authorList>
            <person name="Lee S.D."/>
        </authorList>
    </citation>
    <scope>NUCLEOTIDE SEQUENCE [LARGE SCALE GENOMIC DNA]</scope>
    <source>
        <strain evidence="1 2">C5-26</strain>
    </source>
</reference>